<keyword evidence="5 8" id="KW-0812">Transmembrane</keyword>
<dbReference type="CDD" id="cd06261">
    <property type="entry name" value="TM_PBP2"/>
    <property type="match status" value="2"/>
</dbReference>
<sequence>MMTTFNQHKQRLGGVLAQYRQGFNFWSLMPLLAVVLFAVFLIYPLVRMFTESLAGTDSDVLGVYVELFTKAYYFESLINSFLISITVTLMAGLVGVALSYFVYRFNVPGKIAIRAAVVLTLVSPPFIGAYSWILLFGANGILRKALVAGGLDFPSIVGVPGMLVVLTLQGLPFVFLMTSSALSSVDQSVEDGSINLGRTRTSTFFRAILPQLRGGISTGMLLVFVTAFSDFGTPAVIGKNVRVFPTLVYNSYINEAQGADFSQAASFSVVLLVVCIGALLLQRSYAKRHAYGVSAVTPLAPMELHGIKRILVIAAVYGVILIAVLPLITVIVTSFLKTEFQRFTWNFTLDGYTTDATLLPALGNTLLFTTIATVTCTLAGAIIGYVIARRKTRLGSTIDLLSMVPYAVAGVVFGIAFSMGFGSSPFFLAGTGLILVMAYFMRRLPYSIRSISSLLGQLGTSAEEASVNLGVPPSQTFWRITVPMIVPAIVSGALLTWATVIREFNATAILYGSSTATMTIQVFSNVSYGRYENASAMGTILIVVSLIPVVILMKVFGKDDKILV</sequence>
<feature type="domain" description="ABC transmembrane type-1" evidence="9">
    <location>
        <begin position="362"/>
        <end position="552"/>
    </location>
</feature>
<reference evidence="10 11" key="1">
    <citation type="submission" date="2017-11" db="EMBL/GenBank/DDBJ databases">
        <title>Genomic Encyclopedia of Archaeal and Bacterial Type Strains, Phase II (KMG-II): From Individual Species to Whole Genera.</title>
        <authorList>
            <person name="Goeker M."/>
        </authorList>
    </citation>
    <scope>NUCLEOTIDE SEQUENCE [LARGE SCALE GENOMIC DNA]</scope>
    <source>
        <strain evidence="10 11">DSM 16400</strain>
    </source>
</reference>
<evidence type="ECO:0000259" key="9">
    <source>
        <dbReference type="PROSITE" id="PS50928"/>
    </source>
</evidence>
<proteinExistence type="inferred from homology"/>
<evidence type="ECO:0000313" key="11">
    <source>
        <dbReference type="Proteomes" id="UP000231742"/>
    </source>
</evidence>
<feature type="transmembrane region" description="Helical" evidence="8">
    <location>
        <begin position="261"/>
        <end position="281"/>
    </location>
</feature>
<keyword evidence="7 8" id="KW-0472">Membrane</keyword>
<keyword evidence="6 8" id="KW-1133">Transmembrane helix</keyword>
<evidence type="ECO:0000313" key="10">
    <source>
        <dbReference type="EMBL" id="PJJ80884.1"/>
    </source>
</evidence>
<feature type="transmembrane region" description="Helical" evidence="8">
    <location>
        <begin position="310"/>
        <end position="336"/>
    </location>
</feature>
<evidence type="ECO:0000256" key="7">
    <source>
        <dbReference type="ARBA" id="ARBA00023136"/>
    </source>
</evidence>
<dbReference type="Pfam" id="PF00528">
    <property type="entry name" value="BPD_transp_1"/>
    <property type="match status" value="2"/>
</dbReference>
<keyword evidence="3" id="KW-1003">Cell membrane</keyword>
<dbReference type="InterPro" id="IPR035906">
    <property type="entry name" value="MetI-like_sf"/>
</dbReference>
<evidence type="ECO:0000256" key="5">
    <source>
        <dbReference type="ARBA" id="ARBA00022692"/>
    </source>
</evidence>
<keyword evidence="11" id="KW-1185">Reference proteome</keyword>
<feature type="transmembrane region" description="Helical" evidence="8">
    <location>
        <begin position="536"/>
        <end position="556"/>
    </location>
</feature>
<name>A0A2M9D585_9MICO</name>
<keyword evidence="4" id="KW-0997">Cell inner membrane</keyword>
<feature type="transmembrane region" description="Helical" evidence="8">
    <location>
        <begin position="400"/>
        <end position="419"/>
    </location>
</feature>
<comment type="similarity">
    <text evidence="8">Belongs to the binding-protein-dependent transport system permease family.</text>
</comment>
<dbReference type="GO" id="GO:0005886">
    <property type="term" value="C:plasma membrane"/>
    <property type="evidence" value="ECO:0007669"/>
    <property type="project" value="UniProtKB-SubCell"/>
</dbReference>
<protein>
    <submittedName>
        <fullName evidence="10">Iron(III) transport system permease protein</fullName>
    </submittedName>
</protein>
<feature type="transmembrane region" description="Helical" evidence="8">
    <location>
        <begin position="21"/>
        <end position="43"/>
    </location>
</feature>
<comment type="subcellular location">
    <subcellularLocation>
        <location evidence="1">Cell inner membrane</location>
        <topology evidence="1">Multi-pass membrane protein</topology>
    </subcellularLocation>
    <subcellularLocation>
        <location evidence="8">Cell membrane</location>
        <topology evidence="8">Multi-pass membrane protein</topology>
    </subcellularLocation>
</comment>
<gene>
    <name evidence="10" type="ORF">CLV85_0051</name>
</gene>
<dbReference type="GO" id="GO:0055085">
    <property type="term" value="P:transmembrane transport"/>
    <property type="evidence" value="ECO:0007669"/>
    <property type="project" value="InterPro"/>
</dbReference>
<evidence type="ECO:0000256" key="8">
    <source>
        <dbReference type="RuleBase" id="RU363032"/>
    </source>
</evidence>
<comment type="caution">
    <text evidence="10">The sequence shown here is derived from an EMBL/GenBank/DDBJ whole genome shotgun (WGS) entry which is preliminary data.</text>
</comment>
<feature type="transmembrane region" description="Helical" evidence="8">
    <location>
        <begin position="504"/>
        <end position="524"/>
    </location>
</feature>
<evidence type="ECO:0000256" key="4">
    <source>
        <dbReference type="ARBA" id="ARBA00022519"/>
    </source>
</evidence>
<dbReference type="Gene3D" id="1.10.3720.10">
    <property type="entry name" value="MetI-like"/>
    <property type="match status" value="2"/>
</dbReference>
<feature type="domain" description="ABC transmembrane type-1" evidence="9">
    <location>
        <begin position="77"/>
        <end position="282"/>
    </location>
</feature>
<evidence type="ECO:0000256" key="2">
    <source>
        <dbReference type="ARBA" id="ARBA00022448"/>
    </source>
</evidence>
<evidence type="ECO:0000256" key="3">
    <source>
        <dbReference type="ARBA" id="ARBA00022475"/>
    </source>
</evidence>
<organism evidence="10 11">
    <name type="scientific">Salinibacterium amurskyense</name>
    <dbReference type="NCBI Taxonomy" id="205941"/>
    <lineage>
        <taxon>Bacteria</taxon>
        <taxon>Bacillati</taxon>
        <taxon>Actinomycetota</taxon>
        <taxon>Actinomycetes</taxon>
        <taxon>Micrococcales</taxon>
        <taxon>Microbacteriaceae</taxon>
        <taxon>Salinibacterium</taxon>
    </lineage>
</organism>
<evidence type="ECO:0000256" key="1">
    <source>
        <dbReference type="ARBA" id="ARBA00004429"/>
    </source>
</evidence>
<feature type="transmembrane region" description="Helical" evidence="8">
    <location>
        <begin position="115"/>
        <end position="136"/>
    </location>
</feature>
<accession>A0A2M9D585</accession>
<feature type="transmembrane region" description="Helical" evidence="8">
    <location>
        <begin position="477"/>
        <end position="498"/>
    </location>
</feature>
<dbReference type="AlphaFoldDB" id="A0A2M9D585"/>
<feature type="transmembrane region" description="Helical" evidence="8">
    <location>
        <begin position="156"/>
        <end position="177"/>
    </location>
</feature>
<keyword evidence="2 8" id="KW-0813">Transport</keyword>
<dbReference type="PANTHER" id="PTHR43357:SF3">
    <property type="entry name" value="FE(3+)-TRANSPORT SYSTEM PERMEASE PROTEIN FBPB 2"/>
    <property type="match status" value="1"/>
</dbReference>
<feature type="transmembrane region" description="Helical" evidence="8">
    <location>
        <begin position="366"/>
        <end position="388"/>
    </location>
</feature>
<feature type="transmembrane region" description="Helical" evidence="8">
    <location>
        <begin position="221"/>
        <end position="241"/>
    </location>
</feature>
<dbReference type="PANTHER" id="PTHR43357">
    <property type="entry name" value="INNER MEMBRANE ABC TRANSPORTER PERMEASE PROTEIN YDCV"/>
    <property type="match status" value="1"/>
</dbReference>
<evidence type="ECO:0000256" key="6">
    <source>
        <dbReference type="ARBA" id="ARBA00022989"/>
    </source>
</evidence>
<dbReference type="SUPFAM" id="SSF161098">
    <property type="entry name" value="MetI-like"/>
    <property type="match status" value="2"/>
</dbReference>
<dbReference type="PROSITE" id="PS50928">
    <property type="entry name" value="ABC_TM1"/>
    <property type="match status" value="2"/>
</dbReference>
<feature type="transmembrane region" description="Helical" evidence="8">
    <location>
        <begin position="81"/>
        <end position="103"/>
    </location>
</feature>
<dbReference type="Proteomes" id="UP000231742">
    <property type="component" value="Unassembled WGS sequence"/>
</dbReference>
<dbReference type="EMBL" id="PGFH01000001">
    <property type="protein sequence ID" value="PJJ80884.1"/>
    <property type="molecule type" value="Genomic_DNA"/>
</dbReference>
<dbReference type="InterPro" id="IPR000515">
    <property type="entry name" value="MetI-like"/>
</dbReference>